<name>A0A6J1L0G5_DROHY</name>
<feature type="region of interest" description="Disordered" evidence="1">
    <location>
        <begin position="214"/>
        <end position="242"/>
    </location>
</feature>
<feature type="compositionally biased region" description="Acidic residues" evidence="1">
    <location>
        <begin position="342"/>
        <end position="353"/>
    </location>
</feature>
<feature type="compositionally biased region" description="Low complexity" evidence="1">
    <location>
        <begin position="656"/>
        <end position="698"/>
    </location>
</feature>
<dbReference type="Proteomes" id="UP000504633">
    <property type="component" value="Unplaced"/>
</dbReference>
<keyword evidence="2" id="KW-1185">Reference proteome</keyword>
<feature type="region of interest" description="Disordered" evidence="1">
    <location>
        <begin position="522"/>
        <end position="589"/>
    </location>
</feature>
<evidence type="ECO:0000313" key="2">
    <source>
        <dbReference type="Proteomes" id="UP000504633"/>
    </source>
</evidence>
<feature type="region of interest" description="Disordered" evidence="1">
    <location>
        <begin position="645"/>
        <end position="871"/>
    </location>
</feature>
<protein>
    <submittedName>
        <fullName evidence="3">Arginine/serine-rich protein PNISR isoform X1</fullName>
    </submittedName>
</protein>
<feature type="compositionally biased region" description="Polar residues" evidence="1">
    <location>
        <begin position="557"/>
        <end position="568"/>
    </location>
</feature>
<feature type="compositionally biased region" description="Low complexity" evidence="1">
    <location>
        <begin position="848"/>
        <end position="865"/>
    </location>
</feature>
<feature type="compositionally biased region" description="Basic residues" evidence="1">
    <location>
        <begin position="701"/>
        <end position="713"/>
    </location>
</feature>
<proteinExistence type="predicted"/>
<accession>A0A6J1L0G5</accession>
<dbReference type="OMA" id="QFNGKRP"/>
<reference evidence="3" key="1">
    <citation type="submission" date="2025-08" db="UniProtKB">
        <authorList>
            <consortium name="RefSeq"/>
        </authorList>
    </citation>
    <scope>IDENTIFICATION</scope>
    <source>
        <strain evidence="3">15085-1641.00</strain>
        <tissue evidence="3">Whole body</tissue>
    </source>
</reference>
<feature type="compositionally biased region" description="Basic and acidic residues" evidence="1">
    <location>
        <begin position="575"/>
        <end position="588"/>
    </location>
</feature>
<dbReference type="Pfam" id="PF15996">
    <property type="entry name" value="PNISR"/>
    <property type="match status" value="1"/>
</dbReference>
<feature type="region of interest" description="Disordered" evidence="1">
    <location>
        <begin position="338"/>
        <end position="362"/>
    </location>
</feature>
<dbReference type="KEGG" id="dhe:111592046"/>
<dbReference type="InterPro" id="IPR031937">
    <property type="entry name" value="PNISR"/>
</dbReference>
<feature type="compositionally biased region" description="Basic and acidic residues" evidence="1">
    <location>
        <begin position="538"/>
        <end position="556"/>
    </location>
</feature>
<dbReference type="AlphaFoldDB" id="A0A6J1L0G5"/>
<dbReference type="PANTHER" id="PTHR31518">
    <property type="entry name" value="ARGININE/SERINE-RICH PROTEIN PNISR"/>
    <property type="match status" value="1"/>
</dbReference>
<gene>
    <name evidence="3" type="primary">LOC111592046</name>
</gene>
<evidence type="ECO:0000256" key="1">
    <source>
        <dbReference type="SAM" id="MobiDB-lite"/>
    </source>
</evidence>
<sequence>MFPGGNTNADLGYNKHNQYMAQPPHFLVAPGPGPVPIPGPGVANPLAAATPVMPMNVQGGIDWAQLAQQWIHMRDSSAAPPMANFSMNMPIAPPPPIISNAPEYHQQQQLRPQQPKVQRHYEEHGEAEMDMDMDEEENENIARMAHCIENLPPPPVVTQSQWITGRVNDIPNISSHNTVATDSQQWNDWSTRSNPTAHIPSLLKLNVCNPNEPAVQQQAQLPLPRSSSSTNAGSGYSGTVSSDIDANKRKMLPAWIREGLEKMEREKQRQLERQAPTSESETPEIKVKQVSSKTLTTTVNLLNMSNVASDSEDSIAAPVEATLAPSLAHLIGNEVLSKASNSDDEQESDEELENQQQHDADSGHVDATVAGSAHAEAALSGKNYEERLADLMLVVRRTLTEILLETTNEEIAAIATETLKAHRAKASSAQVIRKSALSSITGNLGLAVYGDSSSESDDDNADDNDGGQKDRGDSSVDNTNDLSADELKTRIRKSKRAFEKVIDDIEERVLLQEQLDERKLQQHRKRELEQTEAARQSAHNEHRQAEAPDKAGHETKNASTSDRMQQYNGKRISRKERTTRFSDNKDGKQVQSFVSQVVAVPAVQTSIAPQKLKPVPNPATNLLQMPETMATILNAADKALDKVNITKKSKSERRQSSSSSSSSNSEDSSSSSSSSDSNSSSNTSKSSSNSEDSSTRSSAAVKKHGKSSRHHSRGSSSHKQQSDSGRKSHRRGPSTSSTRNYDRHHSSRESRDHHSSRDSRDHHSSRDSRDHHGRIRDRDRDRDRERERRAIEYSRQNRERRRRRDSSQSTEENASGSYRRNSRHNSSRSHQSSRSYGKHRRRTRSRSNSRSTHNSHSSVSTSASHQIRKRK</sequence>
<evidence type="ECO:0000313" key="3">
    <source>
        <dbReference type="RefSeq" id="XP_023159811.2"/>
    </source>
</evidence>
<feature type="compositionally biased region" description="Basic and acidic residues" evidence="1">
    <location>
        <begin position="740"/>
        <end position="797"/>
    </location>
</feature>
<feature type="compositionally biased region" description="Low complexity" evidence="1">
    <location>
        <begin position="214"/>
        <end position="238"/>
    </location>
</feature>
<dbReference type="OrthoDB" id="10065820at2759"/>
<feature type="region of interest" description="Disordered" evidence="1">
    <location>
        <begin position="451"/>
        <end position="481"/>
    </location>
</feature>
<organism evidence="2 3">
    <name type="scientific">Drosophila hydei</name>
    <name type="common">Fruit fly</name>
    <dbReference type="NCBI Taxonomy" id="7224"/>
    <lineage>
        <taxon>Eukaryota</taxon>
        <taxon>Metazoa</taxon>
        <taxon>Ecdysozoa</taxon>
        <taxon>Arthropoda</taxon>
        <taxon>Hexapoda</taxon>
        <taxon>Insecta</taxon>
        <taxon>Pterygota</taxon>
        <taxon>Neoptera</taxon>
        <taxon>Endopterygota</taxon>
        <taxon>Diptera</taxon>
        <taxon>Brachycera</taxon>
        <taxon>Muscomorpha</taxon>
        <taxon>Ephydroidea</taxon>
        <taxon>Drosophilidae</taxon>
        <taxon>Drosophila</taxon>
    </lineage>
</organism>
<dbReference type="RefSeq" id="XP_023159811.2">
    <property type="nucleotide sequence ID" value="XM_023304043.2"/>
</dbReference>
<feature type="compositionally biased region" description="Low complexity" evidence="1">
    <location>
        <begin position="807"/>
        <end position="819"/>
    </location>
</feature>
<feature type="compositionally biased region" description="Basic residues" evidence="1">
    <location>
        <begin position="836"/>
        <end position="847"/>
    </location>
</feature>
<dbReference type="GeneID" id="111592046"/>
<feature type="region of interest" description="Disordered" evidence="1">
    <location>
        <begin position="265"/>
        <end position="289"/>
    </location>
</feature>
<feature type="compositionally biased region" description="Acidic residues" evidence="1">
    <location>
        <begin position="454"/>
        <end position="465"/>
    </location>
</feature>